<dbReference type="RefSeq" id="WP_249773362.1">
    <property type="nucleotide sequence ID" value="NZ_CP097332.1"/>
</dbReference>
<sequence>MPKVGLSASTVPSTVLSAVLSAVLIAVACGGCAGSKGRNVAESTVDSGNPVVTSTRSASPSGSTAATTPGGHRSSSAHGPGTGSSGPSGNPGGSSTRATGGSGGPSGSGPGGGGSSGGPTGNPRSSSAGPTGHPGRSSSVPPPPPRGNPGCPGPAPVLRNGKWSQAISFPALGVHEYPRTQVTLAACARSGLPVSYALSGPNNSCTLNGAVLDVDAVPASCTVVASQPGDAQWAAAASVSHPYSADPQSVDGSWVGPNPSVAVSRAGGSFTVTIKLTSIAGFTVDQVSVDPDNSDGICGSSDPQQVHANGTTTVNLDVPLSGNGLTKTGTCTLRINLTGSANTQVNHSGAEQSFTIVD</sequence>
<name>A0ABY4R2F5_9ACTN</name>
<proteinExistence type="predicted"/>
<feature type="compositionally biased region" description="Gly residues" evidence="1">
    <location>
        <begin position="80"/>
        <end position="92"/>
    </location>
</feature>
<protein>
    <recommendedName>
        <fullName evidence="4">DUF4232 domain-containing protein</fullName>
    </recommendedName>
</protein>
<feature type="compositionally biased region" description="Gly residues" evidence="1">
    <location>
        <begin position="100"/>
        <end position="120"/>
    </location>
</feature>
<reference evidence="2" key="2">
    <citation type="submission" date="2022-05" db="EMBL/GenBank/DDBJ databases">
        <authorList>
            <person name="Kim J.-S."/>
            <person name="Lee K."/>
            <person name="Suh M."/>
            <person name="Eom M."/>
            <person name="Kim J.-S."/>
            <person name="Kim D.-S."/>
            <person name="Ko S.-H."/>
            <person name="Shin Y."/>
            <person name="Lee J.-S."/>
        </authorList>
    </citation>
    <scope>NUCLEOTIDE SEQUENCE</scope>
    <source>
        <strain evidence="2">N237</strain>
    </source>
</reference>
<keyword evidence="3" id="KW-1185">Reference proteome</keyword>
<feature type="compositionally biased region" description="Polar residues" evidence="1">
    <location>
        <begin position="41"/>
        <end position="52"/>
    </location>
</feature>
<evidence type="ECO:0000313" key="3">
    <source>
        <dbReference type="Proteomes" id="UP001056336"/>
    </source>
</evidence>
<reference evidence="2" key="1">
    <citation type="journal article" date="2018" name="Int. J. Syst. Evol. Microbiol.">
        <title>Jatrophihabitans telluris sp. nov., isolated from sediment soil of lava forest wetlands and the emended description of the genus Jatrophihabitans.</title>
        <authorList>
            <person name="Lee K.C."/>
            <person name="Suh M.K."/>
            <person name="Eom M.K."/>
            <person name="Kim K.K."/>
            <person name="Kim J.S."/>
            <person name="Kim D.S."/>
            <person name="Ko S.H."/>
            <person name="Shin Y.K."/>
            <person name="Lee J.S."/>
        </authorList>
    </citation>
    <scope>NUCLEOTIDE SEQUENCE</scope>
    <source>
        <strain evidence="2">N237</strain>
    </source>
</reference>
<feature type="compositionally biased region" description="Low complexity" evidence="1">
    <location>
        <begin position="53"/>
        <end position="79"/>
    </location>
</feature>
<organism evidence="2 3">
    <name type="scientific">Jatrophihabitans telluris</name>
    <dbReference type="NCBI Taxonomy" id="2038343"/>
    <lineage>
        <taxon>Bacteria</taxon>
        <taxon>Bacillati</taxon>
        <taxon>Actinomycetota</taxon>
        <taxon>Actinomycetes</taxon>
        <taxon>Jatrophihabitantales</taxon>
        <taxon>Jatrophihabitantaceae</taxon>
        <taxon>Jatrophihabitans</taxon>
    </lineage>
</organism>
<dbReference type="PROSITE" id="PS51257">
    <property type="entry name" value="PROKAR_LIPOPROTEIN"/>
    <property type="match status" value="1"/>
</dbReference>
<feature type="region of interest" description="Disordered" evidence="1">
    <location>
        <begin position="35"/>
        <end position="159"/>
    </location>
</feature>
<dbReference type="Proteomes" id="UP001056336">
    <property type="component" value="Chromosome"/>
</dbReference>
<evidence type="ECO:0000256" key="1">
    <source>
        <dbReference type="SAM" id="MobiDB-lite"/>
    </source>
</evidence>
<feature type="compositionally biased region" description="Pro residues" evidence="1">
    <location>
        <begin position="140"/>
        <end position="155"/>
    </location>
</feature>
<evidence type="ECO:0008006" key="4">
    <source>
        <dbReference type="Google" id="ProtNLM"/>
    </source>
</evidence>
<feature type="compositionally biased region" description="Low complexity" evidence="1">
    <location>
        <begin position="121"/>
        <end position="139"/>
    </location>
</feature>
<evidence type="ECO:0000313" key="2">
    <source>
        <dbReference type="EMBL" id="UQX89466.1"/>
    </source>
</evidence>
<gene>
    <name evidence="2" type="ORF">M6D93_05525</name>
</gene>
<accession>A0ABY4R2F5</accession>
<dbReference type="EMBL" id="CP097332">
    <property type="protein sequence ID" value="UQX89466.1"/>
    <property type="molecule type" value="Genomic_DNA"/>
</dbReference>